<evidence type="ECO:0000313" key="2">
    <source>
        <dbReference type="EMBL" id="MBJ7601376.1"/>
    </source>
</evidence>
<dbReference type="Proteomes" id="UP000612893">
    <property type="component" value="Unassembled WGS sequence"/>
</dbReference>
<dbReference type="EMBL" id="JAEKNR010000242">
    <property type="protein sequence ID" value="MBJ7601376.1"/>
    <property type="molecule type" value="Genomic_DNA"/>
</dbReference>
<sequence>MRLNGGGAAGRRPRLQFDHVQVAVESLDVAAKDFASRYGLLASPGGRHPGRGTANMIVPLGESYVELIAVVDDSEARSIPTSTRVRRAVESDRTFAAWAVRTDDLEQTRAEAVAEGLRLPSSETVNGLRRRPDGQELAWRSAELVPNGEFSSMPFLIEWQLSPELFPGAAPVAHPSGARGVLSVVLSDPAPQAALSNLRRLLADELDYRVEQGPPGVLEIVLDTPAGPLRLR</sequence>
<dbReference type="InterPro" id="IPR029068">
    <property type="entry name" value="Glyas_Bleomycin-R_OHBP_Dase"/>
</dbReference>
<dbReference type="SUPFAM" id="SSF54593">
    <property type="entry name" value="Glyoxalase/Bleomycin resistance protein/Dihydroxybiphenyl dioxygenase"/>
    <property type="match status" value="1"/>
</dbReference>
<comment type="caution">
    <text evidence="2">The sequence shown here is derived from an EMBL/GenBank/DDBJ whole genome shotgun (WGS) entry which is preliminary data.</text>
</comment>
<evidence type="ECO:0000259" key="1">
    <source>
        <dbReference type="Pfam" id="PF13468"/>
    </source>
</evidence>
<accession>A0A934K483</accession>
<dbReference type="InterPro" id="IPR025870">
    <property type="entry name" value="Glyoxalase-like_dom"/>
</dbReference>
<dbReference type="PANTHER" id="PTHR40265:SF1">
    <property type="entry name" value="GLYOXALASE-LIKE DOMAIN-CONTAINING PROTEIN"/>
    <property type="match status" value="1"/>
</dbReference>
<evidence type="ECO:0000313" key="3">
    <source>
        <dbReference type="Proteomes" id="UP000612893"/>
    </source>
</evidence>
<dbReference type="PANTHER" id="PTHR40265">
    <property type="entry name" value="BLL2707 PROTEIN"/>
    <property type="match status" value="1"/>
</dbReference>
<dbReference type="RefSeq" id="WP_338205589.1">
    <property type="nucleotide sequence ID" value="NZ_JAEKNR010000242.1"/>
</dbReference>
<reference evidence="2" key="1">
    <citation type="submission" date="2020-10" db="EMBL/GenBank/DDBJ databases">
        <title>Ca. Dormibacterota MAGs.</title>
        <authorList>
            <person name="Montgomery K."/>
        </authorList>
    </citation>
    <scope>NUCLEOTIDE SEQUENCE [LARGE SCALE GENOMIC DNA]</scope>
    <source>
        <strain evidence="2">SC8812_S17_10</strain>
    </source>
</reference>
<keyword evidence="3" id="KW-1185">Reference proteome</keyword>
<dbReference type="Pfam" id="PF13468">
    <property type="entry name" value="Glyoxalase_3"/>
    <property type="match status" value="1"/>
</dbReference>
<dbReference type="Gene3D" id="3.10.180.10">
    <property type="entry name" value="2,3-Dihydroxybiphenyl 1,2-Dioxygenase, domain 1"/>
    <property type="match status" value="1"/>
</dbReference>
<feature type="domain" description="Glyoxalase-like" evidence="1">
    <location>
        <begin position="17"/>
        <end position="202"/>
    </location>
</feature>
<proteinExistence type="predicted"/>
<organism evidence="2 3">
    <name type="scientific">Candidatus Nephthysia bennettiae</name>
    <dbReference type="NCBI Taxonomy" id="3127016"/>
    <lineage>
        <taxon>Bacteria</taxon>
        <taxon>Bacillati</taxon>
        <taxon>Candidatus Dormiibacterota</taxon>
        <taxon>Candidatus Dormibacteria</taxon>
        <taxon>Candidatus Dormibacterales</taxon>
        <taxon>Candidatus Dormibacteraceae</taxon>
        <taxon>Candidatus Nephthysia</taxon>
    </lineage>
</organism>
<name>A0A934K483_9BACT</name>
<gene>
    <name evidence="2" type="ORF">JF922_25300</name>
</gene>
<protein>
    <submittedName>
        <fullName evidence="2">VOC family protein</fullName>
    </submittedName>
</protein>
<dbReference type="AlphaFoldDB" id="A0A934K483"/>